<dbReference type="InterPro" id="IPR049278">
    <property type="entry name" value="MS_channel_C"/>
</dbReference>
<dbReference type="PANTHER" id="PTHR30347">
    <property type="entry name" value="POTASSIUM CHANNEL RELATED"/>
    <property type="match status" value="1"/>
</dbReference>
<evidence type="ECO:0000256" key="8">
    <source>
        <dbReference type="SAM" id="Phobius"/>
    </source>
</evidence>
<evidence type="ECO:0000259" key="10">
    <source>
        <dbReference type="Pfam" id="PF00924"/>
    </source>
</evidence>
<comment type="subcellular location">
    <subcellularLocation>
        <location evidence="1">Cell membrane</location>
        <topology evidence="1">Multi-pass membrane protein</topology>
    </subcellularLocation>
</comment>
<feature type="transmembrane region" description="Helical" evidence="8">
    <location>
        <begin position="206"/>
        <end position="224"/>
    </location>
</feature>
<feature type="domain" description="Mechanosensitive ion channel MscS" evidence="10">
    <location>
        <begin position="598"/>
        <end position="665"/>
    </location>
</feature>
<keyword evidence="4 8" id="KW-0812">Transmembrane</keyword>
<dbReference type="SUPFAM" id="SSF82689">
    <property type="entry name" value="Mechanosensitive channel protein MscS (YggB), C-terminal domain"/>
    <property type="match status" value="1"/>
</dbReference>
<feature type="region of interest" description="Disordered" evidence="7">
    <location>
        <begin position="775"/>
        <end position="814"/>
    </location>
</feature>
<feature type="transmembrane region" description="Helical" evidence="8">
    <location>
        <begin position="510"/>
        <end position="532"/>
    </location>
</feature>
<dbReference type="InterPro" id="IPR022249">
    <property type="entry name" value="DUF3772"/>
</dbReference>
<name>A0A0B3SAU5_9RHOB</name>
<dbReference type="InterPro" id="IPR052702">
    <property type="entry name" value="MscS-like_channel"/>
</dbReference>
<keyword evidence="9" id="KW-0732">Signal</keyword>
<evidence type="ECO:0000259" key="12">
    <source>
        <dbReference type="Pfam" id="PF21082"/>
    </source>
</evidence>
<feature type="transmembrane region" description="Helical" evidence="8">
    <location>
        <begin position="278"/>
        <end position="296"/>
    </location>
</feature>
<evidence type="ECO:0000313" key="13">
    <source>
        <dbReference type="EMBL" id="KHQ53801.1"/>
    </source>
</evidence>
<feature type="transmembrane region" description="Helical" evidence="8">
    <location>
        <begin position="467"/>
        <end position="490"/>
    </location>
</feature>
<dbReference type="EMBL" id="JSUQ01000006">
    <property type="protein sequence ID" value="KHQ53801.1"/>
    <property type="molecule type" value="Genomic_DNA"/>
</dbReference>
<gene>
    <name evidence="13" type="ORF">OA50_01790</name>
</gene>
<keyword evidence="3" id="KW-1003">Cell membrane</keyword>
<evidence type="ECO:0000256" key="4">
    <source>
        <dbReference type="ARBA" id="ARBA00022692"/>
    </source>
</evidence>
<dbReference type="SUPFAM" id="SSF82861">
    <property type="entry name" value="Mechanosensitive channel protein MscS (YggB), transmembrane region"/>
    <property type="match status" value="1"/>
</dbReference>
<evidence type="ECO:0000256" key="1">
    <source>
        <dbReference type="ARBA" id="ARBA00004651"/>
    </source>
</evidence>
<feature type="chain" id="PRO_5002084959" evidence="9">
    <location>
        <begin position="29"/>
        <end position="814"/>
    </location>
</feature>
<feature type="transmembrane region" description="Helical" evidence="8">
    <location>
        <begin position="398"/>
        <end position="419"/>
    </location>
</feature>
<feature type="transmembrane region" description="Helical" evidence="8">
    <location>
        <begin position="322"/>
        <end position="340"/>
    </location>
</feature>
<feature type="signal peptide" evidence="9">
    <location>
        <begin position="1"/>
        <end position="28"/>
    </location>
</feature>
<dbReference type="InterPro" id="IPR011066">
    <property type="entry name" value="MscS_channel_C_sf"/>
</dbReference>
<evidence type="ECO:0000313" key="14">
    <source>
        <dbReference type="Proteomes" id="UP000030960"/>
    </source>
</evidence>
<keyword evidence="14" id="KW-1185">Reference proteome</keyword>
<dbReference type="GO" id="GO:0008381">
    <property type="term" value="F:mechanosensitive monoatomic ion channel activity"/>
    <property type="evidence" value="ECO:0007669"/>
    <property type="project" value="UniProtKB-ARBA"/>
</dbReference>
<organism evidence="13 14">
    <name type="scientific">Mameliella alba</name>
    <dbReference type="NCBI Taxonomy" id="561184"/>
    <lineage>
        <taxon>Bacteria</taxon>
        <taxon>Pseudomonadati</taxon>
        <taxon>Pseudomonadota</taxon>
        <taxon>Alphaproteobacteria</taxon>
        <taxon>Rhodobacterales</taxon>
        <taxon>Roseobacteraceae</taxon>
        <taxon>Mameliella</taxon>
    </lineage>
</organism>
<feature type="transmembrane region" description="Helical" evidence="8">
    <location>
        <begin position="425"/>
        <end position="446"/>
    </location>
</feature>
<evidence type="ECO:0000256" key="9">
    <source>
        <dbReference type="SAM" id="SignalP"/>
    </source>
</evidence>
<comment type="caution">
    <text evidence="13">The sequence shown here is derived from an EMBL/GenBank/DDBJ whole genome shotgun (WGS) entry which is preliminary data.</text>
</comment>
<dbReference type="InterPro" id="IPR011014">
    <property type="entry name" value="MscS_channel_TM-2"/>
</dbReference>
<dbReference type="Gene3D" id="1.10.287.1260">
    <property type="match status" value="1"/>
</dbReference>
<dbReference type="STRING" id="561184.SAMN05216376_10164"/>
<protein>
    <submittedName>
        <fullName evidence="13">Small mechanosensitive ion channel protein MscS</fullName>
    </submittedName>
</protein>
<dbReference type="Pfam" id="PF00924">
    <property type="entry name" value="MS_channel_2nd"/>
    <property type="match status" value="1"/>
</dbReference>
<dbReference type="AlphaFoldDB" id="A0A0B3SAU5"/>
<feature type="transmembrane region" description="Helical" evidence="8">
    <location>
        <begin position="244"/>
        <end position="272"/>
    </location>
</feature>
<feature type="transmembrane region" description="Helical" evidence="8">
    <location>
        <begin position="553"/>
        <end position="576"/>
    </location>
</feature>
<dbReference type="InterPro" id="IPR023408">
    <property type="entry name" value="MscS_beta-dom_sf"/>
</dbReference>
<dbReference type="InterPro" id="IPR006685">
    <property type="entry name" value="MscS_channel_2nd"/>
</dbReference>
<evidence type="ECO:0000256" key="3">
    <source>
        <dbReference type="ARBA" id="ARBA00022475"/>
    </source>
</evidence>
<keyword evidence="5 8" id="KW-1133">Transmembrane helix</keyword>
<dbReference type="InterPro" id="IPR010920">
    <property type="entry name" value="LSM_dom_sf"/>
</dbReference>
<dbReference type="Gene3D" id="2.30.30.60">
    <property type="match status" value="1"/>
</dbReference>
<dbReference type="GO" id="GO:0005886">
    <property type="term" value="C:plasma membrane"/>
    <property type="evidence" value="ECO:0007669"/>
    <property type="project" value="UniProtKB-SubCell"/>
</dbReference>
<sequence>MTSTSRFFLRALTALALSLFLWTAAALAQQATTPDYSAWDTIATRAEAMIDAERASDDRLETLRTQVADWREQFLAAQNANASRIQTLQAQINALGPEPEDGTETAEISEQRAVLNQQLAQQRAPVLRAEAAYSRADAIIGGIDRIIRERQADALLEFGPSPLNPVHWPGALQNVQTTFVTLWQEIVQNVSTPANRRAAVRNAPSVLLYLVIGIMLIARGQYWARAGVEKLRAGTRRGTGVFRFLVSLGHILLPYLGIVALLQAVAATGFAIDEWDVLLNKLPLWAAMLFGIRWLADQAFNKDDEVAALPLPAEERPKARRLSNLLAVLYVMESLVATLIELDGYSPQTAAVVQFPILVLSAFLLFRLGRLRNDAAMVGSDAAREEGAGDFRLRFAKLLGRITQIVGIIGPIMAAIGYFKVGEALVYPTIATLALVGLVMVLQRFINNLHELILGRQPDHSESLLPVLAGFILSLAALPLLALIWGARVADLTEIWARAQEGISLGDTRISPTSIIVVVLVFAAGYMLTRLMQGALRTSVLPKTKMDQGAQNAIVSGVGYVGVFLAVIIAVTAGGLDLSSLAIVAGALSVGIGFGLQNIVSNFVSGIILLIERPIGEGDWIEVNGTHGIVKDISVRSTRLETFDRYDMIIPNADLVSGTVSNYTRGNSLGRIIIDVGVAYGTDTRKAERILLNIARQHDMVLMNPAPAVDFMGFGADSLDFRIRAILLDVGQGLAVKTEMRHQIVEEFAREGIEIPFAQRDLWLRNPEVLADAVESRWSASQERDAQSGQSRPVARKSNAIMGDERVAEDGEDG</sequence>
<dbReference type="Gene3D" id="3.30.70.100">
    <property type="match status" value="1"/>
</dbReference>
<dbReference type="PANTHER" id="PTHR30347:SF1">
    <property type="entry name" value="MECHANOSENSITIVE CHANNEL MSCK"/>
    <property type="match status" value="1"/>
</dbReference>
<feature type="domain" description="Mechanosensitive ion channel MscS C-terminal" evidence="12">
    <location>
        <begin position="673"/>
        <end position="755"/>
    </location>
</feature>
<evidence type="ECO:0000256" key="5">
    <source>
        <dbReference type="ARBA" id="ARBA00022989"/>
    </source>
</evidence>
<feature type="transmembrane region" description="Helical" evidence="8">
    <location>
        <begin position="352"/>
        <end position="369"/>
    </location>
</feature>
<dbReference type="Pfam" id="PF21082">
    <property type="entry name" value="MS_channel_3rd"/>
    <property type="match status" value="1"/>
</dbReference>
<reference evidence="13 14" key="1">
    <citation type="submission" date="2014-10" db="EMBL/GenBank/DDBJ databases">
        <title>Genome sequence of Ponticoccus sp. strain UMTAT08 isolated from clonal culture of toxic dinoflagellate Alexandrium tamiyavanichii.</title>
        <authorList>
            <person name="Gan H.Y."/>
            <person name="Muhd D.-D."/>
            <person name="Mohd Noor M.E."/>
            <person name="Yeong Y.S."/>
            <person name="Usup G."/>
        </authorList>
    </citation>
    <scope>NUCLEOTIDE SEQUENCE [LARGE SCALE GENOMIC DNA]</scope>
    <source>
        <strain evidence="13 14">UMTAT08</strain>
    </source>
</reference>
<proteinExistence type="inferred from homology"/>
<feature type="domain" description="DUF3772" evidence="11">
    <location>
        <begin position="127"/>
        <end position="185"/>
    </location>
</feature>
<dbReference type="SUPFAM" id="SSF50182">
    <property type="entry name" value="Sm-like ribonucleoproteins"/>
    <property type="match status" value="1"/>
</dbReference>
<comment type="similarity">
    <text evidence="2">Belongs to the MscS (TC 1.A.23) family.</text>
</comment>
<evidence type="ECO:0000256" key="6">
    <source>
        <dbReference type="ARBA" id="ARBA00023136"/>
    </source>
</evidence>
<evidence type="ECO:0000259" key="11">
    <source>
        <dbReference type="Pfam" id="PF12607"/>
    </source>
</evidence>
<dbReference type="Pfam" id="PF12607">
    <property type="entry name" value="DUF3772"/>
    <property type="match status" value="1"/>
</dbReference>
<evidence type="ECO:0000256" key="2">
    <source>
        <dbReference type="ARBA" id="ARBA00008017"/>
    </source>
</evidence>
<dbReference type="OrthoDB" id="9799209at2"/>
<dbReference type="Proteomes" id="UP000030960">
    <property type="component" value="Unassembled WGS sequence"/>
</dbReference>
<evidence type="ECO:0000256" key="7">
    <source>
        <dbReference type="SAM" id="MobiDB-lite"/>
    </source>
</evidence>
<keyword evidence="6 8" id="KW-0472">Membrane</keyword>
<dbReference type="RefSeq" id="WP_043139885.1">
    <property type="nucleotide sequence ID" value="NZ_JSUQ01000006.1"/>
</dbReference>
<accession>A0A0B3SAU5</accession>
<dbReference type="PATRIC" id="fig|1515334.3.peg.1801"/>
<feature type="transmembrane region" description="Helical" evidence="8">
    <location>
        <begin position="582"/>
        <end position="611"/>
    </location>
</feature>
<feature type="compositionally biased region" description="Basic and acidic residues" evidence="7">
    <location>
        <begin position="803"/>
        <end position="814"/>
    </location>
</feature>